<name>A0AAN6VEH6_9PEZI</name>
<dbReference type="SUPFAM" id="SSF56655">
    <property type="entry name" value="Carbohydrate phosphatase"/>
    <property type="match status" value="1"/>
</dbReference>
<feature type="compositionally biased region" description="Gly residues" evidence="7">
    <location>
        <begin position="79"/>
        <end position="90"/>
    </location>
</feature>
<dbReference type="PANTHER" id="PTHR43200:SF2">
    <property type="entry name" value="3'(2'),5'-BISPHOSPHATE NUCLEOTIDASE"/>
    <property type="match status" value="1"/>
</dbReference>
<reference evidence="8" key="2">
    <citation type="submission" date="2023-05" db="EMBL/GenBank/DDBJ databases">
        <authorList>
            <consortium name="Lawrence Berkeley National Laboratory"/>
            <person name="Steindorff A."/>
            <person name="Hensen N."/>
            <person name="Bonometti L."/>
            <person name="Westerberg I."/>
            <person name="Brannstrom I.O."/>
            <person name="Guillou S."/>
            <person name="Cros-Aarteil S."/>
            <person name="Calhoun S."/>
            <person name="Haridas S."/>
            <person name="Kuo A."/>
            <person name="Mondo S."/>
            <person name="Pangilinan J."/>
            <person name="Riley R."/>
            <person name="Labutti K."/>
            <person name="Andreopoulos B."/>
            <person name="Lipzen A."/>
            <person name="Chen C."/>
            <person name="Yanf M."/>
            <person name="Daum C."/>
            <person name="Ng V."/>
            <person name="Clum A."/>
            <person name="Ohm R."/>
            <person name="Martin F."/>
            <person name="Silar P."/>
            <person name="Natvig D."/>
            <person name="Lalanne C."/>
            <person name="Gautier V."/>
            <person name="Ament-Velasquez S.L."/>
            <person name="Kruys A."/>
            <person name="Hutchinson M.I."/>
            <person name="Powell A.J."/>
            <person name="Barry K."/>
            <person name="Miller A.N."/>
            <person name="Grigoriev I.V."/>
            <person name="Debuchy R."/>
            <person name="Gladieux P."/>
            <person name="Thoren M.H."/>
            <person name="Johannesson H."/>
        </authorList>
    </citation>
    <scope>NUCLEOTIDE SEQUENCE</scope>
    <source>
        <strain evidence="8">CBS 538.74</strain>
    </source>
</reference>
<protein>
    <recommendedName>
        <fullName evidence="10">3'(2'),5'-bisphosphate nucleotidase</fullName>
    </recommendedName>
</protein>
<comment type="cofactor">
    <cofactor evidence="1 6">
        <name>Mg(2+)</name>
        <dbReference type="ChEBI" id="CHEBI:18420"/>
    </cofactor>
</comment>
<dbReference type="InterPro" id="IPR020583">
    <property type="entry name" value="Inositol_monoP_metal-BS"/>
</dbReference>
<accession>A0AAN6VEH6</accession>
<feature type="binding site" evidence="6">
    <location>
        <position position="195"/>
    </location>
    <ligand>
        <name>Mg(2+)</name>
        <dbReference type="ChEBI" id="CHEBI:18420"/>
        <label>1</label>
        <note>catalytic</note>
    </ligand>
</feature>
<dbReference type="Gene3D" id="3.40.190.80">
    <property type="match status" value="1"/>
</dbReference>
<feature type="region of interest" description="Disordered" evidence="7">
    <location>
        <begin position="64"/>
        <end position="90"/>
    </location>
</feature>
<dbReference type="GO" id="GO:0008441">
    <property type="term" value="F:3'(2'),5'-bisphosphate nucleotidase activity"/>
    <property type="evidence" value="ECO:0007669"/>
    <property type="project" value="TreeGrafter"/>
</dbReference>
<evidence type="ECO:0000256" key="7">
    <source>
        <dbReference type="SAM" id="MobiDB-lite"/>
    </source>
</evidence>
<feature type="binding site" evidence="6">
    <location>
        <position position="359"/>
    </location>
    <ligand>
        <name>Mg(2+)</name>
        <dbReference type="ChEBI" id="CHEBI:18420"/>
        <label>1</label>
        <note>catalytic</note>
    </ligand>
</feature>
<dbReference type="InterPro" id="IPR000760">
    <property type="entry name" value="Inositol_monophosphatase-like"/>
</dbReference>
<evidence type="ECO:0000256" key="5">
    <source>
        <dbReference type="ARBA" id="ARBA00022842"/>
    </source>
</evidence>
<evidence type="ECO:0000256" key="1">
    <source>
        <dbReference type="ARBA" id="ARBA00001946"/>
    </source>
</evidence>
<dbReference type="Gene3D" id="3.30.540.10">
    <property type="entry name" value="Fructose-1,6-Bisphosphatase, subunit A, domain 1"/>
    <property type="match status" value="1"/>
</dbReference>
<proteinExistence type="inferred from homology"/>
<evidence type="ECO:0000256" key="4">
    <source>
        <dbReference type="ARBA" id="ARBA00022801"/>
    </source>
</evidence>
<comment type="similarity">
    <text evidence="2">Belongs to the inositol monophosphatase superfamily.</text>
</comment>
<dbReference type="PANTHER" id="PTHR43200">
    <property type="entry name" value="PHOSPHATASE"/>
    <property type="match status" value="1"/>
</dbReference>
<feature type="binding site" evidence="6">
    <location>
        <position position="130"/>
    </location>
    <ligand>
        <name>Mg(2+)</name>
        <dbReference type="ChEBI" id="CHEBI:18420"/>
        <label>1</label>
        <note>catalytic</note>
    </ligand>
</feature>
<evidence type="ECO:0008006" key="10">
    <source>
        <dbReference type="Google" id="ProtNLM"/>
    </source>
</evidence>
<dbReference type="Pfam" id="PF00459">
    <property type="entry name" value="Inositol_P"/>
    <property type="match status" value="1"/>
</dbReference>
<feature type="region of interest" description="Disordered" evidence="7">
    <location>
        <begin position="1"/>
        <end position="22"/>
    </location>
</feature>
<keyword evidence="9" id="KW-1185">Reference proteome</keyword>
<comment type="caution">
    <text evidence="8">The sequence shown here is derived from an EMBL/GenBank/DDBJ whole genome shotgun (WGS) entry which is preliminary data.</text>
</comment>
<evidence type="ECO:0000256" key="2">
    <source>
        <dbReference type="ARBA" id="ARBA00009759"/>
    </source>
</evidence>
<keyword evidence="5 6" id="KW-0460">Magnesium</keyword>
<keyword evidence="4" id="KW-0378">Hydrolase</keyword>
<evidence type="ECO:0000313" key="9">
    <source>
        <dbReference type="Proteomes" id="UP001302745"/>
    </source>
</evidence>
<sequence length="423" mass="45045">MKSGTVPKLQKAATLPIPSPAAPSLTHELRVAELAVQRAALATKRFLAELNPTRAQANVPIGQYQHAGPTTTTSATKNGGAGGGGGTTGGGRVSLAKSDLSPVTVADLAAQALLIAAIHRAFPHDLIIGEEDAGELRADPELAARVWRLVSATHLDDSAADASLGRPGDMKQMLDLIDLGGGNKETKGRRFWCMDPIDGTSAFLKGGQYAISLSLLQGGKELLGVLGCPNWNFEDAMAGKLKEEELDSDGFGLMLAAERGKGATVRPIGSGVLLPETKLDRRKKPAVTDLKRVHFVDSKKSPATLTEKVEILAGQIKASYEGTNLYSSHMRYAAVAMGGREYVQFRWPQSGKKPWSIWDHAGSQLIYTESGAGVVTDLFGDAVDFESGNKIEKSWGLITADRDIHAHIRSLVNKMGPVKPKIK</sequence>
<dbReference type="GO" id="GO:0000103">
    <property type="term" value="P:sulfate assimilation"/>
    <property type="evidence" value="ECO:0007669"/>
    <property type="project" value="TreeGrafter"/>
</dbReference>
<evidence type="ECO:0000256" key="3">
    <source>
        <dbReference type="ARBA" id="ARBA00022723"/>
    </source>
</evidence>
<dbReference type="Proteomes" id="UP001302745">
    <property type="component" value="Unassembled WGS sequence"/>
</dbReference>
<gene>
    <name evidence="8" type="ORF">C8A00DRAFT_18386</name>
</gene>
<organism evidence="8 9">
    <name type="scientific">Chaetomidium leptoderma</name>
    <dbReference type="NCBI Taxonomy" id="669021"/>
    <lineage>
        <taxon>Eukaryota</taxon>
        <taxon>Fungi</taxon>
        <taxon>Dikarya</taxon>
        <taxon>Ascomycota</taxon>
        <taxon>Pezizomycotina</taxon>
        <taxon>Sordariomycetes</taxon>
        <taxon>Sordariomycetidae</taxon>
        <taxon>Sordariales</taxon>
        <taxon>Chaetomiaceae</taxon>
        <taxon>Chaetomidium</taxon>
    </lineage>
</organism>
<dbReference type="GO" id="GO:0046872">
    <property type="term" value="F:metal ion binding"/>
    <property type="evidence" value="ECO:0007669"/>
    <property type="project" value="UniProtKB-KW"/>
</dbReference>
<evidence type="ECO:0000313" key="8">
    <source>
        <dbReference type="EMBL" id="KAK4149998.1"/>
    </source>
</evidence>
<feature type="binding site" evidence="6">
    <location>
        <position position="198"/>
    </location>
    <ligand>
        <name>Mg(2+)</name>
        <dbReference type="ChEBI" id="CHEBI:18420"/>
        <label>1</label>
        <note>catalytic</note>
    </ligand>
</feature>
<feature type="compositionally biased region" description="Low complexity" evidence="7">
    <location>
        <begin position="67"/>
        <end position="78"/>
    </location>
</feature>
<dbReference type="AlphaFoldDB" id="A0AAN6VEH6"/>
<dbReference type="InterPro" id="IPR051090">
    <property type="entry name" value="Inositol_monoP_superfamily"/>
</dbReference>
<dbReference type="PROSITE" id="PS00629">
    <property type="entry name" value="IMP_1"/>
    <property type="match status" value="1"/>
</dbReference>
<evidence type="ECO:0000256" key="6">
    <source>
        <dbReference type="PIRSR" id="PIRSR600760-2"/>
    </source>
</evidence>
<feature type="binding site" evidence="6">
    <location>
        <position position="197"/>
    </location>
    <ligand>
        <name>Mg(2+)</name>
        <dbReference type="ChEBI" id="CHEBI:18420"/>
        <label>1</label>
        <note>catalytic</note>
    </ligand>
</feature>
<dbReference type="EMBL" id="MU857105">
    <property type="protein sequence ID" value="KAK4149998.1"/>
    <property type="molecule type" value="Genomic_DNA"/>
</dbReference>
<keyword evidence="3 6" id="KW-0479">Metal-binding</keyword>
<reference evidence="8" key="1">
    <citation type="journal article" date="2023" name="Mol. Phylogenet. Evol.">
        <title>Genome-scale phylogeny and comparative genomics of the fungal order Sordariales.</title>
        <authorList>
            <person name="Hensen N."/>
            <person name="Bonometti L."/>
            <person name="Westerberg I."/>
            <person name="Brannstrom I.O."/>
            <person name="Guillou S."/>
            <person name="Cros-Aarteil S."/>
            <person name="Calhoun S."/>
            <person name="Haridas S."/>
            <person name="Kuo A."/>
            <person name="Mondo S."/>
            <person name="Pangilinan J."/>
            <person name="Riley R."/>
            <person name="LaButti K."/>
            <person name="Andreopoulos B."/>
            <person name="Lipzen A."/>
            <person name="Chen C."/>
            <person name="Yan M."/>
            <person name="Daum C."/>
            <person name="Ng V."/>
            <person name="Clum A."/>
            <person name="Steindorff A."/>
            <person name="Ohm R.A."/>
            <person name="Martin F."/>
            <person name="Silar P."/>
            <person name="Natvig D.O."/>
            <person name="Lalanne C."/>
            <person name="Gautier V."/>
            <person name="Ament-Velasquez S.L."/>
            <person name="Kruys A."/>
            <person name="Hutchinson M.I."/>
            <person name="Powell A.J."/>
            <person name="Barry K."/>
            <person name="Miller A.N."/>
            <person name="Grigoriev I.V."/>
            <person name="Debuchy R."/>
            <person name="Gladieux P."/>
            <person name="Hiltunen Thoren M."/>
            <person name="Johannesson H."/>
        </authorList>
    </citation>
    <scope>NUCLEOTIDE SEQUENCE</scope>
    <source>
        <strain evidence="8">CBS 538.74</strain>
    </source>
</reference>